<dbReference type="RefSeq" id="WP_245630569.1">
    <property type="nucleotide sequence ID" value="NZ_BAAAXL010000016.1"/>
</dbReference>
<dbReference type="AlphaFoldDB" id="A0AAE4HYF3"/>
<protein>
    <submittedName>
        <fullName evidence="1">Uncharacterized protein</fullName>
    </submittedName>
</protein>
<name>A0AAE4HYF3_9ENTE</name>
<proteinExistence type="predicted"/>
<sequence length="49" mass="5175">MFISVAVSIALAALLILVFNLHVFGTGISTVVADFASSVYYVWLLDIGG</sequence>
<organism evidence="1 3">
    <name type="scientific">Enterococcus pseudoavium</name>
    <dbReference type="NCBI Taxonomy" id="44007"/>
    <lineage>
        <taxon>Bacteria</taxon>
        <taxon>Bacillati</taxon>
        <taxon>Bacillota</taxon>
        <taxon>Bacilli</taxon>
        <taxon>Lactobacillales</taxon>
        <taxon>Enterococcaceae</taxon>
        <taxon>Enterococcus</taxon>
    </lineage>
</organism>
<dbReference type="Proteomes" id="UP001269061">
    <property type="component" value="Unassembled WGS sequence"/>
</dbReference>
<dbReference type="EMBL" id="JARQAZ010000003">
    <property type="protein sequence ID" value="MDT2770123.1"/>
    <property type="molecule type" value="Genomic_DNA"/>
</dbReference>
<gene>
    <name evidence="1" type="ORF">P7H00_03075</name>
    <name evidence="2" type="ORF">P7H46_04605</name>
</gene>
<evidence type="ECO:0000313" key="4">
    <source>
        <dbReference type="Proteomes" id="UP001269061"/>
    </source>
</evidence>
<evidence type="ECO:0000313" key="2">
    <source>
        <dbReference type="EMBL" id="MDT2770123.1"/>
    </source>
</evidence>
<reference evidence="1 4" key="1">
    <citation type="submission" date="2023-03" db="EMBL/GenBank/DDBJ databases">
        <authorList>
            <person name="Shen W."/>
            <person name="Cai J."/>
        </authorList>
    </citation>
    <scope>NUCLEOTIDE SEQUENCE</scope>
    <source>
        <strain evidence="1">P69-2</strain>
        <strain evidence="2 4">Y59</strain>
    </source>
</reference>
<accession>A0AAE4HYF3</accession>
<evidence type="ECO:0000313" key="1">
    <source>
        <dbReference type="EMBL" id="MDT2736119.1"/>
    </source>
</evidence>
<dbReference type="EMBL" id="JARQAI010000002">
    <property type="protein sequence ID" value="MDT2736119.1"/>
    <property type="molecule type" value="Genomic_DNA"/>
</dbReference>
<evidence type="ECO:0000313" key="3">
    <source>
        <dbReference type="Proteomes" id="UP001180842"/>
    </source>
</evidence>
<keyword evidence="4" id="KW-1185">Reference proteome</keyword>
<dbReference type="Proteomes" id="UP001180842">
    <property type="component" value="Unassembled WGS sequence"/>
</dbReference>
<comment type="caution">
    <text evidence="1">The sequence shown here is derived from an EMBL/GenBank/DDBJ whole genome shotgun (WGS) entry which is preliminary data.</text>
</comment>